<comment type="caution">
    <text evidence="3">The sequence shown here is derived from an EMBL/GenBank/DDBJ whole genome shotgun (WGS) entry which is preliminary data.</text>
</comment>
<dbReference type="RefSeq" id="WP_132747001.1">
    <property type="nucleotide sequence ID" value="NZ_SLXK01000025.1"/>
</dbReference>
<reference evidence="3 4" key="1">
    <citation type="submission" date="2019-03" db="EMBL/GenBank/DDBJ databases">
        <title>Genomic Encyclopedia of Type Strains, Phase IV (KMG-IV): sequencing the most valuable type-strain genomes for metagenomic binning, comparative biology and taxonomic classification.</title>
        <authorList>
            <person name="Goeker M."/>
        </authorList>
    </citation>
    <scope>NUCLEOTIDE SEQUENCE [LARGE SCALE GENOMIC DNA]</scope>
    <source>
        <strain evidence="3 4">DSM 19377</strain>
    </source>
</reference>
<evidence type="ECO:0000313" key="4">
    <source>
        <dbReference type="Proteomes" id="UP000295416"/>
    </source>
</evidence>
<sequence>MIKKINRFGEITINKNEALVTMPLIRLETEEIEVIEENYKEKIKELNYADAFYYAESITSIRDRLQITYDMTNAFDFHHIRRIQFEEMFPYFNSMIDIAKQNVSVLWEKSNFAIDIKEEKVKALLFDFEGFKLYKKDNKVDGLKELILLALTTKHAILGKPKKSDFIEQRERVFLFAEDIIHSKDIEEMEDVIRSYENQIQYEETQKEIEQEEKRQKSKWNKMFKTKRSDTAEKEVASTEDMIKNSLYEEQNKKESNNTKQKSKSNLMDKMTSPKGMVITIVCLLAIGLLSVAFDNFSSAEEPNALSKAKKKIQEQNKVLSSYRVYINANGNKDQKEKAYAQLDRVGYENLNQKDQSILVDWYIDQDKLTKAITADKKNAYQIGDALIKEDDGEERLKQLANQVKNNEVINFDIATLENKYQTMIENKDILFNQRRSKKLVEAYFMTNQKEELDKFMSSIKNDERNDVGSSYDNLKKYYDEKISAYDEKQKAQTDLKEINIKIDEQNKKLKDIKDDDKKNETKDAIKKLEKDKQAAESKIEDFNNRIKE</sequence>
<feature type="region of interest" description="Disordered" evidence="2">
    <location>
        <begin position="528"/>
        <end position="549"/>
    </location>
</feature>
<dbReference type="Proteomes" id="UP000295416">
    <property type="component" value="Unassembled WGS sequence"/>
</dbReference>
<keyword evidence="4" id="KW-1185">Reference proteome</keyword>
<evidence type="ECO:0000256" key="1">
    <source>
        <dbReference type="SAM" id="Coils"/>
    </source>
</evidence>
<organism evidence="3 4">
    <name type="scientific">Scopulibacillus darangshiensis</name>
    <dbReference type="NCBI Taxonomy" id="442528"/>
    <lineage>
        <taxon>Bacteria</taxon>
        <taxon>Bacillati</taxon>
        <taxon>Bacillota</taxon>
        <taxon>Bacilli</taxon>
        <taxon>Bacillales</taxon>
        <taxon>Sporolactobacillaceae</taxon>
        <taxon>Scopulibacillus</taxon>
    </lineage>
</organism>
<dbReference type="EMBL" id="SLXK01000025">
    <property type="protein sequence ID" value="TCP24441.1"/>
    <property type="molecule type" value="Genomic_DNA"/>
</dbReference>
<keyword evidence="1" id="KW-0175">Coiled coil</keyword>
<evidence type="ECO:0000313" key="3">
    <source>
        <dbReference type="EMBL" id="TCP24441.1"/>
    </source>
</evidence>
<evidence type="ECO:0000256" key="2">
    <source>
        <dbReference type="SAM" id="MobiDB-lite"/>
    </source>
</evidence>
<accession>A0A4R2NSC4</accession>
<feature type="region of interest" description="Disordered" evidence="2">
    <location>
        <begin position="247"/>
        <end position="269"/>
    </location>
</feature>
<name>A0A4R2NSC4_9BACL</name>
<protein>
    <submittedName>
        <fullName evidence="3">Uncharacterized protein</fullName>
    </submittedName>
</protein>
<dbReference type="AlphaFoldDB" id="A0A4R2NSC4"/>
<proteinExistence type="predicted"/>
<dbReference type="OrthoDB" id="2988875at2"/>
<gene>
    <name evidence="3" type="ORF">EV207_1251</name>
</gene>
<feature type="coiled-coil region" evidence="1">
    <location>
        <begin position="186"/>
        <end position="213"/>
    </location>
</feature>